<dbReference type="PRINTS" id="PR01680">
    <property type="entry name" value="TNFACTORR6"/>
</dbReference>
<dbReference type="SMART" id="SM00208">
    <property type="entry name" value="TNFR"/>
    <property type="match status" value="4"/>
</dbReference>
<feature type="transmembrane region" description="Helical" evidence="2">
    <location>
        <begin position="175"/>
        <end position="199"/>
    </location>
</feature>
<dbReference type="GO" id="GO:0035631">
    <property type="term" value="C:CD40 receptor complex"/>
    <property type="evidence" value="ECO:0007669"/>
    <property type="project" value="TreeGrafter"/>
</dbReference>
<dbReference type="Proteomes" id="UP000264800">
    <property type="component" value="Unplaced"/>
</dbReference>
<comment type="caution">
    <text evidence="1">Lacks conserved residue(s) required for the propagation of feature annotation.</text>
</comment>
<evidence type="ECO:0000256" key="1">
    <source>
        <dbReference type="PROSITE-ProRule" id="PRU00206"/>
    </source>
</evidence>
<feature type="repeat" description="TNFR-Cys" evidence="1">
    <location>
        <begin position="41"/>
        <end position="82"/>
    </location>
</feature>
<feature type="domain" description="TNFR-Cys" evidence="3">
    <location>
        <begin position="124"/>
        <end position="165"/>
    </location>
</feature>
<feature type="disulfide bond" evidence="1">
    <location>
        <begin position="125"/>
        <end position="140"/>
    </location>
</feature>
<keyword evidence="2" id="KW-0812">Transmembrane</keyword>
<evidence type="ECO:0000256" key="2">
    <source>
        <dbReference type="SAM" id="Phobius"/>
    </source>
</evidence>
<reference evidence="4" key="1">
    <citation type="submission" date="2025-08" db="UniProtKB">
        <authorList>
            <consortium name="Ensembl"/>
        </authorList>
    </citation>
    <scope>IDENTIFICATION</scope>
</reference>
<dbReference type="Ensembl" id="ENSKMAT00000010530.1">
    <property type="protein sequence ID" value="ENSKMAP00000010368.1"/>
    <property type="gene ID" value="ENSKMAG00000007791.1"/>
</dbReference>
<dbReference type="InterPro" id="IPR001368">
    <property type="entry name" value="TNFR/NGFR_Cys_rich_reg"/>
</dbReference>
<feature type="domain" description="TNFR-Cys" evidence="3">
    <location>
        <begin position="5"/>
        <end position="39"/>
    </location>
</feature>
<dbReference type="GO" id="GO:0002768">
    <property type="term" value="P:immune response-regulating cell surface receptor signaling pathway"/>
    <property type="evidence" value="ECO:0007669"/>
    <property type="project" value="TreeGrafter"/>
</dbReference>
<feature type="disulfide bond" evidence="1">
    <location>
        <begin position="42"/>
        <end position="57"/>
    </location>
</feature>
<dbReference type="GO" id="GO:0006955">
    <property type="term" value="P:immune response"/>
    <property type="evidence" value="ECO:0007669"/>
    <property type="project" value="InterPro"/>
</dbReference>
<dbReference type="SUPFAM" id="SSF57586">
    <property type="entry name" value="TNF receptor-like"/>
    <property type="match status" value="2"/>
</dbReference>
<dbReference type="GO" id="GO:0006915">
    <property type="term" value="P:apoptotic process"/>
    <property type="evidence" value="ECO:0007669"/>
    <property type="project" value="InterPro"/>
</dbReference>
<feature type="disulfide bond" evidence="1">
    <location>
        <begin position="21"/>
        <end position="39"/>
    </location>
</feature>
<dbReference type="RefSeq" id="XP_017270938.1">
    <property type="nucleotide sequence ID" value="XM_017415449.3"/>
</dbReference>
<dbReference type="PANTHER" id="PTHR46875:SF2">
    <property type="entry name" value="TUMOR NECROSIS FACTOR RECEPTOR SUPERFAMILY MEMBER 5-LIKE ISOFORM X1"/>
    <property type="match status" value="1"/>
</dbReference>
<reference evidence="4" key="2">
    <citation type="submission" date="2025-09" db="UniProtKB">
        <authorList>
            <consortium name="Ensembl"/>
        </authorList>
    </citation>
    <scope>IDENTIFICATION</scope>
</reference>
<dbReference type="GO" id="GO:0009897">
    <property type="term" value="C:external side of plasma membrane"/>
    <property type="evidence" value="ECO:0007669"/>
    <property type="project" value="TreeGrafter"/>
</dbReference>
<name>A0A3Q3A264_KRYMA</name>
<feature type="disulfide bond" evidence="1">
    <location>
        <begin position="18"/>
        <end position="31"/>
    </location>
</feature>
<organism evidence="4 5">
    <name type="scientific">Kryptolebias marmoratus</name>
    <name type="common">Mangrove killifish</name>
    <name type="synonym">Rivulus marmoratus</name>
    <dbReference type="NCBI Taxonomy" id="37003"/>
    <lineage>
        <taxon>Eukaryota</taxon>
        <taxon>Metazoa</taxon>
        <taxon>Chordata</taxon>
        <taxon>Craniata</taxon>
        <taxon>Vertebrata</taxon>
        <taxon>Euteleostomi</taxon>
        <taxon>Actinopterygii</taxon>
        <taxon>Neopterygii</taxon>
        <taxon>Teleostei</taxon>
        <taxon>Neoteleostei</taxon>
        <taxon>Acanthomorphata</taxon>
        <taxon>Ovalentaria</taxon>
        <taxon>Atherinomorphae</taxon>
        <taxon>Cyprinodontiformes</taxon>
        <taxon>Rivulidae</taxon>
        <taxon>Kryptolebias</taxon>
    </lineage>
</organism>
<keyword evidence="5" id="KW-1185">Reference proteome</keyword>
<dbReference type="AlphaFoldDB" id="A0A3Q3A264"/>
<protein>
    <submittedName>
        <fullName evidence="4">Tumor necrosis factor receptor superfamily member 5</fullName>
    </submittedName>
</protein>
<dbReference type="OrthoDB" id="9950067at2759"/>
<dbReference type="PROSITE" id="PS00652">
    <property type="entry name" value="TNFR_NGFR_1"/>
    <property type="match status" value="1"/>
</dbReference>
<keyword evidence="1" id="KW-1015">Disulfide bond</keyword>
<dbReference type="STRING" id="37003.ENSKMAP00000010368"/>
<dbReference type="Gene3D" id="2.10.50.10">
    <property type="entry name" value="Tumor Necrosis Factor Receptor, subunit A, domain 2"/>
    <property type="match status" value="3"/>
</dbReference>
<feature type="repeat" description="TNFR-Cys" evidence="1">
    <location>
        <begin position="124"/>
        <end position="165"/>
    </location>
</feature>
<dbReference type="OMA" id="CEHCLPV"/>
<dbReference type="PANTHER" id="PTHR46875">
    <property type="entry name" value="TUMOR NECROSIS FACTOR RECEPTOR SUPERFAMILY MEMBER 5"/>
    <property type="match status" value="1"/>
</dbReference>
<dbReference type="PROSITE" id="PS50050">
    <property type="entry name" value="TNFR_NGFR_2"/>
    <property type="match status" value="3"/>
</dbReference>
<feature type="repeat" description="TNFR-Cys" evidence="1">
    <location>
        <begin position="5"/>
        <end position="39"/>
    </location>
</feature>
<evidence type="ECO:0000313" key="5">
    <source>
        <dbReference type="Proteomes" id="UP000264800"/>
    </source>
</evidence>
<dbReference type="InterPro" id="IPR052135">
    <property type="entry name" value="TNFRSF5"/>
</dbReference>
<dbReference type="KEGG" id="kmr:108235434"/>
<keyword evidence="2" id="KW-1133">Transmembrane helix</keyword>
<evidence type="ECO:0000259" key="3">
    <source>
        <dbReference type="PROSITE" id="PS50050"/>
    </source>
</evidence>
<accession>A0A3Q3A264</accession>
<evidence type="ECO:0000313" key="4">
    <source>
        <dbReference type="Ensembl" id="ENSKMAP00000010368.1"/>
    </source>
</evidence>
<dbReference type="GeneID" id="108235434"/>
<dbReference type="GO" id="GO:0004888">
    <property type="term" value="F:transmembrane signaling receptor activity"/>
    <property type="evidence" value="ECO:0007669"/>
    <property type="project" value="InterPro"/>
</dbReference>
<keyword evidence="2" id="KW-0472">Membrane</keyword>
<feature type="domain" description="TNFR-Cys" evidence="3">
    <location>
        <begin position="41"/>
        <end position="82"/>
    </location>
</feature>
<dbReference type="Pfam" id="PF00020">
    <property type="entry name" value="TNFR_c6"/>
    <property type="match status" value="2"/>
</dbReference>
<proteinExistence type="predicted"/>
<dbReference type="InterPro" id="IPR008063">
    <property type="entry name" value="Fas_rcpt"/>
</dbReference>
<sequence>MANMNCTKHKYAENGRCCDRCPSGQYVKPKCSDTNETNCVDCPQGFFTDTENHLLKCLECRKCDHKNGKPATTCTTKTNTVCECKAGFFCSSDICDHCQHQTPCPLGKGVQVQASRTSDLKCSPCEKGTYSNVTDFSSPCVRHTRCEDIGRELKTPGNSTTDAVCGNFKMSACHWMLPAGLWAGLVLTIIVVMVAFIFWRLRRKSYRTASPRVPVSPVEISPVEIGPAVTPHDLFPYGQETCIENGCKIPLFISDNPPIVCSTEDSLDSRYPITPLKASVSFVESIHTNGSMKLSTNFCRSYSEPQEDEWCGAG</sequence>
<dbReference type="GeneTree" id="ENSGT00950000183126"/>